<organism evidence="2 3">
    <name type="scientific">Acipenser ruthenus</name>
    <name type="common">Sterlet sturgeon</name>
    <dbReference type="NCBI Taxonomy" id="7906"/>
    <lineage>
        <taxon>Eukaryota</taxon>
        <taxon>Metazoa</taxon>
        <taxon>Chordata</taxon>
        <taxon>Craniata</taxon>
        <taxon>Vertebrata</taxon>
        <taxon>Euteleostomi</taxon>
        <taxon>Actinopterygii</taxon>
        <taxon>Chondrostei</taxon>
        <taxon>Acipenseriformes</taxon>
        <taxon>Acipenseridae</taxon>
        <taxon>Acipenser</taxon>
    </lineage>
</organism>
<reference evidence="2 3" key="1">
    <citation type="submission" date="2019-01" db="EMBL/GenBank/DDBJ databases">
        <title>Draft Genome and Complete Hox-Cluster Characterization of the Sterlet Sturgeon (Acipenser ruthenus).</title>
        <authorList>
            <person name="Wei Q."/>
        </authorList>
    </citation>
    <scope>NUCLEOTIDE SEQUENCE [LARGE SCALE GENOMIC DNA]</scope>
    <source>
        <strain evidence="2">WHYD16114868_AA</strain>
        <tissue evidence="2">Blood</tissue>
    </source>
</reference>
<name>A0A444U7E2_ACIRT</name>
<gene>
    <name evidence="2" type="ORF">EOD39_7257</name>
</gene>
<sequence>MDLTATTPRTADGYGDGGPGEPERVRGAKKGGHQERLHRTWLLHPGLDHWTSTLDLRQGKTSLFQVLCQNIMCASLLGHLPSVLTEGSSH</sequence>
<dbReference type="Proteomes" id="UP000289886">
    <property type="component" value="Unassembled WGS sequence"/>
</dbReference>
<comment type="caution">
    <text evidence="2">The sequence shown here is derived from an EMBL/GenBank/DDBJ whole genome shotgun (WGS) entry which is preliminary data.</text>
</comment>
<proteinExistence type="predicted"/>
<feature type="region of interest" description="Disordered" evidence="1">
    <location>
        <begin position="1"/>
        <end position="34"/>
    </location>
</feature>
<protein>
    <submittedName>
        <fullName evidence="2">Uncharacterized protein</fullName>
    </submittedName>
</protein>
<feature type="compositionally biased region" description="Basic and acidic residues" evidence="1">
    <location>
        <begin position="21"/>
        <end position="34"/>
    </location>
</feature>
<accession>A0A444U7E2</accession>
<evidence type="ECO:0000313" key="3">
    <source>
        <dbReference type="Proteomes" id="UP000289886"/>
    </source>
</evidence>
<dbReference type="AlphaFoldDB" id="A0A444U7E2"/>
<evidence type="ECO:0000313" key="2">
    <source>
        <dbReference type="EMBL" id="RXM31116.1"/>
    </source>
</evidence>
<keyword evidence="3" id="KW-1185">Reference proteome</keyword>
<dbReference type="EMBL" id="SCEB01215130">
    <property type="protein sequence ID" value="RXM31116.1"/>
    <property type="molecule type" value="Genomic_DNA"/>
</dbReference>
<evidence type="ECO:0000256" key="1">
    <source>
        <dbReference type="SAM" id="MobiDB-lite"/>
    </source>
</evidence>